<comment type="caution">
    <text evidence="12">The sequence shown here is derived from an EMBL/GenBank/DDBJ whole genome shotgun (WGS) entry which is preliminary data.</text>
</comment>
<comment type="similarity">
    <text evidence="2 11">Belongs to the mitochondrial carrier (TC 2.A.29) family.</text>
</comment>
<dbReference type="GO" id="GO:0043490">
    <property type="term" value="P:malate-aspartate shuttle"/>
    <property type="evidence" value="ECO:0007669"/>
    <property type="project" value="TreeGrafter"/>
</dbReference>
<evidence type="ECO:0000256" key="2">
    <source>
        <dbReference type="ARBA" id="ARBA00006375"/>
    </source>
</evidence>
<dbReference type="PANTHER" id="PTHR45678">
    <property type="entry name" value="MITOCHONDRIAL 2-OXODICARBOXYLATE CARRIER 1-RELATED"/>
    <property type="match status" value="1"/>
</dbReference>
<evidence type="ECO:0000256" key="6">
    <source>
        <dbReference type="ARBA" id="ARBA00022792"/>
    </source>
</evidence>
<dbReference type="PROSITE" id="PS50920">
    <property type="entry name" value="SOLCAR"/>
    <property type="match status" value="2"/>
</dbReference>
<dbReference type="InterPro" id="IPR051028">
    <property type="entry name" value="Mito_Solute_Carrier"/>
</dbReference>
<keyword evidence="13" id="KW-1185">Reference proteome</keyword>
<dbReference type="InterPro" id="IPR023395">
    <property type="entry name" value="MCP_dom_sf"/>
</dbReference>
<evidence type="ECO:0000256" key="9">
    <source>
        <dbReference type="ARBA" id="ARBA00023136"/>
    </source>
</evidence>
<name>A0AAN8INC2_TRICO</name>
<dbReference type="PRINTS" id="PR00926">
    <property type="entry name" value="MITOCARRIER"/>
</dbReference>
<evidence type="ECO:0000256" key="10">
    <source>
        <dbReference type="PROSITE-ProRule" id="PRU00282"/>
    </source>
</evidence>
<keyword evidence="5" id="KW-0677">Repeat</keyword>
<dbReference type="EMBL" id="WIXE01007934">
    <property type="protein sequence ID" value="KAK5979846.1"/>
    <property type="molecule type" value="Genomic_DNA"/>
</dbReference>
<dbReference type="Gene3D" id="1.50.40.10">
    <property type="entry name" value="Mitochondrial carrier domain"/>
    <property type="match status" value="2"/>
</dbReference>
<feature type="repeat" description="Solcar" evidence="10">
    <location>
        <begin position="82"/>
        <end position="178"/>
    </location>
</feature>
<keyword evidence="9 10" id="KW-0472">Membrane</keyword>
<evidence type="ECO:0000256" key="11">
    <source>
        <dbReference type="RuleBase" id="RU000488"/>
    </source>
</evidence>
<dbReference type="Proteomes" id="UP001331761">
    <property type="component" value="Unassembled WGS sequence"/>
</dbReference>
<keyword evidence="8" id="KW-0496">Mitochondrion</keyword>
<dbReference type="InterPro" id="IPR002067">
    <property type="entry name" value="MCP"/>
</dbReference>
<evidence type="ECO:0000313" key="12">
    <source>
        <dbReference type="EMBL" id="KAK5979846.1"/>
    </source>
</evidence>
<keyword evidence="4 10" id="KW-0812">Transmembrane</keyword>
<dbReference type="PANTHER" id="PTHR45678:SF5">
    <property type="entry name" value="AT03939P-RELATED"/>
    <property type="match status" value="1"/>
</dbReference>
<keyword evidence="6" id="KW-0999">Mitochondrion inner membrane</keyword>
<accession>A0AAN8INC2</accession>
<reference evidence="12 13" key="1">
    <citation type="submission" date="2019-10" db="EMBL/GenBank/DDBJ databases">
        <title>Assembly and Annotation for the nematode Trichostrongylus colubriformis.</title>
        <authorList>
            <person name="Martin J."/>
        </authorList>
    </citation>
    <scope>NUCLEOTIDE SEQUENCE [LARGE SCALE GENOMIC DNA]</scope>
    <source>
        <strain evidence="12">G859</strain>
        <tissue evidence="12">Whole worm</tissue>
    </source>
</reference>
<dbReference type="InterPro" id="IPR018108">
    <property type="entry name" value="MCP_transmembrane"/>
</dbReference>
<dbReference type="SUPFAM" id="SSF103506">
    <property type="entry name" value="Mitochondrial carrier"/>
    <property type="match status" value="1"/>
</dbReference>
<evidence type="ECO:0000256" key="8">
    <source>
        <dbReference type="ARBA" id="ARBA00023128"/>
    </source>
</evidence>
<evidence type="ECO:0000256" key="7">
    <source>
        <dbReference type="ARBA" id="ARBA00022989"/>
    </source>
</evidence>
<keyword evidence="3 11" id="KW-0813">Transport</keyword>
<evidence type="ECO:0000256" key="4">
    <source>
        <dbReference type="ARBA" id="ARBA00022692"/>
    </source>
</evidence>
<dbReference type="Pfam" id="PF00153">
    <property type="entry name" value="Mito_carr"/>
    <property type="match status" value="3"/>
</dbReference>
<protein>
    <submittedName>
        <fullName evidence="12">Mitochondrial glutamate carrier 2</fullName>
    </submittedName>
</protein>
<sequence length="320" mass="35384">MAKKMPLHREKELSTMKFRLYNGQMGKGYRLLLNDNRSQIALRKIYRNDVQVTFDNWRLLTRGPRMSRPPAPMKAPAPSPHFGGLPRIINGGIAGIVGVTCVFPVDLAKTRLQNQRVGADGKLQYSGIVDCARKTWNSGGTSVFSKVRAIYSGSAVNILLITPEKAIKLAANDFFRYHLSVPGQKQLSVYRGMIAGGLTAVLQMSVTTPMELLKIQMQDQGRTAVKGEKKLTALTVARNLVREHVVKTRIQTIKKGANDVVYKNIPDAFFNILRTEGPKALFKGAGCRILVIAPLFAIAQTVYYVGAAEWILGVQKAHHV</sequence>
<dbReference type="GO" id="GO:0015183">
    <property type="term" value="F:L-aspartate transmembrane transporter activity"/>
    <property type="evidence" value="ECO:0007669"/>
    <property type="project" value="TreeGrafter"/>
</dbReference>
<comment type="subcellular location">
    <subcellularLocation>
        <location evidence="1">Mitochondrion inner membrane</location>
        <topology evidence="1">Multi-pass membrane protein</topology>
    </subcellularLocation>
</comment>
<evidence type="ECO:0000256" key="1">
    <source>
        <dbReference type="ARBA" id="ARBA00004448"/>
    </source>
</evidence>
<proteinExistence type="inferred from homology"/>
<dbReference type="GO" id="GO:0005313">
    <property type="term" value="F:L-glutamate transmembrane transporter activity"/>
    <property type="evidence" value="ECO:0007669"/>
    <property type="project" value="TreeGrafter"/>
</dbReference>
<evidence type="ECO:0000313" key="13">
    <source>
        <dbReference type="Proteomes" id="UP001331761"/>
    </source>
</evidence>
<gene>
    <name evidence="12" type="ORF">GCK32_008094</name>
</gene>
<feature type="repeat" description="Solcar" evidence="10">
    <location>
        <begin position="187"/>
        <end position="309"/>
    </location>
</feature>
<dbReference type="GO" id="GO:0005743">
    <property type="term" value="C:mitochondrial inner membrane"/>
    <property type="evidence" value="ECO:0007669"/>
    <property type="project" value="UniProtKB-SubCell"/>
</dbReference>
<dbReference type="AlphaFoldDB" id="A0AAN8INC2"/>
<evidence type="ECO:0000256" key="3">
    <source>
        <dbReference type="ARBA" id="ARBA00022448"/>
    </source>
</evidence>
<evidence type="ECO:0000256" key="5">
    <source>
        <dbReference type="ARBA" id="ARBA00022737"/>
    </source>
</evidence>
<organism evidence="12 13">
    <name type="scientific">Trichostrongylus colubriformis</name>
    <name type="common">Black scour worm</name>
    <dbReference type="NCBI Taxonomy" id="6319"/>
    <lineage>
        <taxon>Eukaryota</taxon>
        <taxon>Metazoa</taxon>
        <taxon>Ecdysozoa</taxon>
        <taxon>Nematoda</taxon>
        <taxon>Chromadorea</taxon>
        <taxon>Rhabditida</taxon>
        <taxon>Rhabditina</taxon>
        <taxon>Rhabditomorpha</taxon>
        <taxon>Strongyloidea</taxon>
        <taxon>Trichostrongylidae</taxon>
        <taxon>Trichostrongylus</taxon>
    </lineage>
</organism>
<keyword evidence="7" id="KW-1133">Transmembrane helix</keyword>